<keyword evidence="2" id="KW-0472">Membrane</keyword>
<dbReference type="EMBL" id="CP012098">
    <property type="protein sequence ID" value="AQP38691.1"/>
    <property type="molecule type" value="Genomic_DNA"/>
</dbReference>
<evidence type="ECO:0000256" key="1">
    <source>
        <dbReference type="SAM" id="MobiDB-lite"/>
    </source>
</evidence>
<protein>
    <submittedName>
        <fullName evidence="5">DUF1700 domain-containing protein</fullName>
    </submittedName>
    <submittedName>
        <fullName evidence="4">Predicted membrane protein</fullName>
    </submittedName>
</protein>
<name>A0A173T8L3_ANAHA</name>
<dbReference type="EMBL" id="CYXY01000010">
    <property type="protein sequence ID" value="CUM99054.1"/>
    <property type="molecule type" value="Genomic_DNA"/>
</dbReference>
<dbReference type="Proteomes" id="UP000188159">
    <property type="component" value="Chromosome"/>
</dbReference>
<evidence type="ECO:0000256" key="2">
    <source>
        <dbReference type="SAM" id="Phobius"/>
    </source>
</evidence>
<feature type="compositionally biased region" description="Basic and acidic residues" evidence="1">
    <location>
        <begin position="88"/>
        <end position="98"/>
    </location>
</feature>
<feature type="transmembrane region" description="Helical" evidence="2">
    <location>
        <begin position="171"/>
        <end position="204"/>
    </location>
</feature>
<reference evidence="4 6" key="1">
    <citation type="submission" date="2015-09" db="EMBL/GenBank/DDBJ databases">
        <authorList>
            <consortium name="Pathogen Informatics"/>
        </authorList>
    </citation>
    <scope>NUCLEOTIDE SEQUENCE [LARGE SCALE GENOMIC DNA]</scope>
    <source>
        <strain evidence="4 6">2789STDY5834959</strain>
    </source>
</reference>
<evidence type="ECO:0000313" key="8">
    <source>
        <dbReference type="Proteomes" id="UP001644750"/>
    </source>
</evidence>
<evidence type="ECO:0000313" key="6">
    <source>
        <dbReference type="Proteomes" id="UP000095553"/>
    </source>
</evidence>
<keyword evidence="2" id="KW-1133">Transmembrane helix</keyword>
<sequence length="219" mass="24977">MNREEYLKRLSFLLKDLPEEEIEDAIAYYEDYFEEAGEEKEEQVIKKLGSPEKIAKMIRDSVQENQASSEYTEEGYRQETYEDYQQMSRKDSQKEAKQGSRWHMKGRRNRNIILMILILVFVGSWLIPGIFGIVIGIAGGIFGSCAGLLFGGLGLVGAGIYKMFTTVPYGLLLMGGGFLMITGGILLLWFLVWICATAIPWIIAKIREFWNRNFGRGCE</sequence>
<evidence type="ECO:0000313" key="5">
    <source>
        <dbReference type="EMBL" id="NSJ79104.1"/>
    </source>
</evidence>
<dbReference type="EMBL" id="JAAITB010000010">
    <property type="protein sequence ID" value="NSJ79104.1"/>
    <property type="molecule type" value="Genomic_DNA"/>
</dbReference>
<keyword evidence="8" id="KW-1185">Reference proteome</keyword>
<evidence type="ECO:0000313" key="7">
    <source>
        <dbReference type="Proteomes" id="UP000188159"/>
    </source>
</evidence>
<accession>A0A173T8L3</accession>
<evidence type="ECO:0000313" key="3">
    <source>
        <dbReference type="EMBL" id="AQP38691.1"/>
    </source>
</evidence>
<dbReference type="Proteomes" id="UP000095553">
    <property type="component" value="Unassembled WGS sequence"/>
</dbReference>
<reference evidence="3 7" key="2">
    <citation type="journal article" date="2016" name="Sci. Rep.">
        <title>Accelerated dysbiosis of gut microbiota during aggravation of DSS-induced colitis by a butyrate-producing bacterium.</title>
        <authorList>
            <person name="Zhang Q."/>
            <person name="Wu Y."/>
            <person name="Wang J."/>
            <person name="Wu G."/>
            <person name="Long W."/>
            <person name="Xue Z."/>
            <person name="Wang L."/>
            <person name="Zhang X."/>
            <person name="Pang X."/>
            <person name="Zhao Y."/>
            <person name="Zhao L."/>
            <person name="Zhang C."/>
        </authorList>
    </citation>
    <scope>NUCLEOTIDE SEQUENCE [LARGE SCALE GENOMIC DNA]</scope>
    <source>
        <strain evidence="3 7">BPB5</strain>
    </source>
</reference>
<feature type="transmembrane region" description="Helical" evidence="2">
    <location>
        <begin position="141"/>
        <end position="164"/>
    </location>
</feature>
<evidence type="ECO:0000313" key="4">
    <source>
        <dbReference type="EMBL" id="CUM99054.1"/>
    </source>
</evidence>
<keyword evidence="2" id="KW-0812">Transmembrane</keyword>
<organism evidence="4 6">
    <name type="scientific">Anaerostipes hadrus</name>
    <dbReference type="NCBI Taxonomy" id="649756"/>
    <lineage>
        <taxon>Bacteria</taxon>
        <taxon>Bacillati</taxon>
        <taxon>Bacillota</taxon>
        <taxon>Clostridia</taxon>
        <taxon>Lachnospirales</taxon>
        <taxon>Lachnospiraceae</taxon>
        <taxon>Anaerostipes</taxon>
    </lineage>
</organism>
<reference evidence="5 8" key="3">
    <citation type="journal article" date="2020" name="Cell Host Microbe">
        <title>Functional and Genomic Variation between Human-Derived Isolates of Lachnospiraceae Reveals Inter- and Intra-Species Diversity.</title>
        <authorList>
            <person name="Sorbara M.T."/>
            <person name="Littmann E.R."/>
            <person name="Fontana E."/>
            <person name="Moody T.U."/>
            <person name="Kohout C.E."/>
            <person name="Gjonbalaj M."/>
            <person name="Eaton V."/>
            <person name="Seok R."/>
            <person name="Leiner I.M."/>
            <person name="Pamer E.G."/>
        </authorList>
    </citation>
    <scope>NUCLEOTIDE SEQUENCE [LARGE SCALE GENOMIC DNA]</scope>
    <source>
        <strain evidence="5 8">MSK.14.57</strain>
    </source>
</reference>
<gene>
    <name evidence="3" type="ORF">DO83_03160</name>
    <name evidence="4" type="ORF">ERS852571_01840</name>
    <name evidence="5" type="ORF">G5A72_05790</name>
</gene>
<dbReference type="Pfam" id="PF22564">
    <property type="entry name" value="HAAS"/>
    <property type="match status" value="1"/>
</dbReference>
<feature type="region of interest" description="Disordered" evidence="1">
    <location>
        <begin position="82"/>
        <end position="102"/>
    </location>
</feature>
<feature type="transmembrane region" description="Helical" evidence="2">
    <location>
        <begin position="112"/>
        <end position="135"/>
    </location>
</feature>
<dbReference type="Proteomes" id="UP001644750">
    <property type="component" value="Unassembled WGS sequence"/>
</dbReference>
<dbReference type="RefSeq" id="WP_009265380.1">
    <property type="nucleotide sequence ID" value="NZ_BAABXM010000001.1"/>
</dbReference>
<dbReference type="AlphaFoldDB" id="A0A173T8L3"/>
<proteinExistence type="predicted"/>
<reference evidence="5" key="4">
    <citation type="submission" date="2020-02" db="EMBL/GenBank/DDBJ databases">
        <authorList>
            <person name="Littmann E."/>
            <person name="Sorbara M."/>
        </authorList>
    </citation>
    <scope>NUCLEOTIDE SEQUENCE</scope>
    <source>
        <strain evidence="5">MSK.14.57</strain>
    </source>
</reference>